<dbReference type="AlphaFoldDB" id="A0A6I6DDQ9"/>
<keyword evidence="8 11" id="KW-0067">ATP-binding</keyword>
<comment type="pathway">
    <text evidence="3 11">Cofactor biosynthesis; thiamine diphosphate biosynthesis; 4-methyl-5-(2-phosphoethyl)-thiazole from 5-(2-hydroxyethyl)-4-methylthiazole: step 1/1.</text>
</comment>
<feature type="binding site" evidence="11">
    <location>
        <position position="44"/>
    </location>
    <ligand>
        <name>substrate</name>
    </ligand>
</feature>
<dbReference type="GO" id="GO:0009228">
    <property type="term" value="P:thiamine biosynthetic process"/>
    <property type="evidence" value="ECO:0007669"/>
    <property type="project" value="UniProtKB-KW"/>
</dbReference>
<proteinExistence type="inferred from homology"/>
<accession>A0A6I6DDQ9</accession>
<dbReference type="GO" id="GO:0000287">
    <property type="term" value="F:magnesium ion binding"/>
    <property type="evidence" value="ECO:0007669"/>
    <property type="project" value="UniProtKB-UniRule"/>
</dbReference>
<dbReference type="InterPro" id="IPR000417">
    <property type="entry name" value="Hyethyz_kinase"/>
</dbReference>
<dbReference type="PIRSF" id="PIRSF000513">
    <property type="entry name" value="Thz_kinase"/>
    <property type="match status" value="1"/>
</dbReference>
<keyword evidence="6 11" id="KW-0547">Nucleotide-binding</keyword>
<evidence type="ECO:0000256" key="1">
    <source>
        <dbReference type="ARBA" id="ARBA00001771"/>
    </source>
</evidence>
<dbReference type="NCBIfam" id="NF006830">
    <property type="entry name" value="PRK09355.1"/>
    <property type="match status" value="1"/>
</dbReference>
<keyword evidence="7 11" id="KW-0418">Kinase</keyword>
<name>A0A6I6DDQ9_9FIRM</name>
<dbReference type="KEGG" id="salq:SYNTR_0088"/>
<feature type="binding site" evidence="11">
    <location>
        <position position="120"/>
    </location>
    <ligand>
        <name>ATP</name>
        <dbReference type="ChEBI" id="CHEBI:30616"/>
    </ligand>
</feature>
<dbReference type="CDD" id="cd01170">
    <property type="entry name" value="THZ_kinase"/>
    <property type="match status" value="1"/>
</dbReference>
<keyword evidence="4 11" id="KW-0808">Transferase</keyword>
<evidence type="ECO:0000256" key="6">
    <source>
        <dbReference type="ARBA" id="ARBA00022741"/>
    </source>
</evidence>
<dbReference type="InterPro" id="IPR029056">
    <property type="entry name" value="Ribokinase-like"/>
</dbReference>
<dbReference type="UniPathway" id="UPA00060">
    <property type="reaction ID" value="UER00139"/>
</dbReference>
<gene>
    <name evidence="11" type="primary">thiM</name>
    <name evidence="12" type="ORF">SYNTR_0088</name>
</gene>
<reference evidence="13" key="1">
    <citation type="journal article" date="2019" name="Microbiology">
        <title>Complete Genome Sequence of an Uncultured Bacterium of the Candidate Phylum Bipolaricaulota.</title>
        <authorList>
            <person name="Kadnikov V.V."/>
            <person name="Mardanov A.V."/>
            <person name="Beletsky A.V."/>
            <person name="Frank Y.A."/>
            <person name="Karnachuk O.V."/>
            <person name="Ravin N.V."/>
        </authorList>
    </citation>
    <scope>NUCLEOTIDE SEQUENCE [LARGE SCALE GENOMIC DNA]</scope>
</reference>
<evidence type="ECO:0000256" key="5">
    <source>
        <dbReference type="ARBA" id="ARBA00022723"/>
    </source>
</evidence>
<dbReference type="GO" id="GO:0005524">
    <property type="term" value="F:ATP binding"/>
    <property type="evidence" value="ECO:0007669"/>
    <property type="project" value="UniProtKB-UniRule"/>
</dbReference>
<feature type="binding site" evidence="11">
    <location>
        <position position="193"/>
    </location>
    <ligand>
        <name>substrate</name>
    </ligand>
</feature>
<comment type="cofactor">
    <cofactor evidence="2 11">
        <name>Mg(2+)</name>
        <dbReference type="ChEBI" id="CHEBI:18420"/>
    </cofactor>
</comment>
<organism evidence="12 13">
    <name type="scientific">Candidatus Syntrophocurvum alkaliphilum</name>
    <dbReference type="NCBI Taxonomy" id="2293317"/>
    <lineage>
        <taxon>Bacteria</taxon>
        <taxon>Bacillati</taxon>
        <taxon>Bacillota</taxon>
        <taxon>Clostridia</taxon>
        <taxon>Eubacteriales</taxon>
        <taxon>Syntrophomonadaceae</taxon>
        <taxon>Candidatus Syntrophocurvum</taxon>
    </lineage>
</organism>
<keyword evidence="10 11" id="KW-0784">Thiamine biosynthesis</keyword>
<comment type="function">
    <text evidence="11">Catalyzes the phosphorylation of the hydroxyl group of 4-methyl-5-beta-hydroxyethylthiazole (THZ).</text>
</comment>
<dbReference type="OrthoDB" id="9778146at2"/>
<comment type="catalytic activity">
    <reaction evidence="1 11">
        <text>5-(2-hydroxyethyl)-4-methylthiazole + ATP = 4-methyl-5-(2-phosphooxyethyl)-thiazole + ADP + H(+)</text>
        <dbReference type="Rhea" id="RHEA:24212"/>
        <dbReference type="ChEBI" id="CHEBI:15378"/>
        <dbReference type="ChEBI" id="CHEBI:17957"/>
        <dbReference type="ChEBI" id="CHEBI:30616"/>
        <dbReference type="ChEBI" id="CHEBI:58296"/>
        <dbReference type="ChEBI" id="CHEBI:456216"/>
        <dbReference type="EC" id="2.7.1.50"/>
    </reaction>
</comment>
<comment type="similarity">
    <text evidence="11">Belongs to the Thz kinase family.</text>
</comment>
<dbReference type="GO" id="GO:0004417">
    <property type="term" value="F:hydroxyethylthiazole kinase activity"/>
    <property type="evidence" value="ECO:0007669"/>
    <property type="project" value="UniProtKB-UniRule"/>
</dbReference>
<dbReference type="EMBL" id="CP046457">
    <property type="protein sequence ID" value="QGT98681.1"/>
    <property type="molecule type" value="Genomic_DNA"/>
</dbReference>
<evidence type="ECO:0000256" key="11">
    <source>
        <dbReference type="HAMAP-Rule" id="MF_00228"/>
    </source>
</evidence>
<feature type="binding site" evidence="11">
    <location>
        <position position="166"/>
    </location>
    <ligand>
        <name>ATP</name>
        <dbReference type="ChEBI" id="CHEBI:30616"/>
    </ligand>
</feature>
<dbReference type="PRINTS" id="PR01099">
    <property type="entry name" value="HYETHTZKNASE"/>
</dbReference>
<keyword evidence="9 11" id="KW-0460">Magnesium</keyword>
<keyword evidence="5 11" id="KW-0479">Metal-binding</keyword>
<evidence type="ECO:0000256" key="4">
    <source>
        <dbReference type="ARBA" id="ARBA00022679"/>
    </source>
</evidence>
<dbReference type="EC" id="2.7.1.50" evidence="11"/>
<protein>
    <recommendedName>
        <fullName evidence="11">Hydroxyethylthiazole kinase</fullName>
        <ecNumber evidence="11">2.7.1.50</ecNumber>
    </recommendedName>
    <alternativeName>
        <fullName evidence="11">4-methyl-5-beta-hydroxyethylthiazole kinase</fullName>
        <shortName evidence="11">TH kinase</shortName>
        <shortName evidence="11">Thz kinase</shortName>
    </alternativeName>
</protein>
<sequence length="267" mass="28102">MIEQCANIWGKVKSQNPLVHCITNYVTVNDVANTILASGASPAMVEHPAEAFDFANIAGSLYLNLGTLTGEQEEAMIEAVKGANYKSVPLIIDPVACGVIPRKVEVINKISANGKISVIKGNAAEIKSLAGVEAQAKGVDSLDTGEDLDEVCKELAIKKGIVVAATGPIDVIADDKKMAYISNGTNLFGTITGAGCMVGGLVAACIAVNPDDVFIATATAICAFNIAGERAIKIAGRNPGTFRVIFYDLLYNLKSNDIMREAQIKWV</sequence>
<dbReference type="Proteomes" id="UP000426444">
    <property type="component" value="Chromosome"/>
</dbReference>
<evidence type="ECO:0000256" key="2">
    <source>
        <dbReference type="ARBA" id="ARBA00001946"/>
    </source>
</evidence>
<dbReference type="SUPFAM" id="SSF53613">
    <property type="entry name" value="Ribokinase-like"/>
    <property type="match status" value="1"/>
</dbReference>
<dbReference type="HAMAP" id="MF_00228">
    <property type="entry name" value="Thz_kinase"/>
    <property type="match status" value="1"/>
</dbReference>
<dbReference type="GO" id="GO:0009229">
    <property type="term" value="P:thiamine diphosphate biosynthetic process"/>
    <property type="evidence" value="ECO:0007669"/>
    <property type="project" value="UniProtKB-UniRule"/>
</dbReference>
<evidence type="ECO:0000313" key="13">
    <source>
        <dbReference type="Proteomes" id="UP000426444"/>
    </source>
</evidence>
<evidence type="ECO:0000256" key="9">
    <source>
        <dbReference type="ARBA" id="ARBA00022842"/>
    </source>
</evidence>
<dbReference type="RefSeq" id="WP_156202651.1">
    <property type="nucleotide sequence ID" value="NZ_CP046457.1"/>
</dbReference>
<dbReference type="NCBIfam" id="TIGR00694">
    <property type="entry name" value="thiM"/>
    <property type="match status" value="1"/>
</dbReference>
<dbReference type="Gene3D" id="3.40.1190.20">
    <property type="match status" value="1"/>
</dbReference>
<keyword evidence="13" id="KW-1185">Reference proteome</keyword>
<dbReference type="Pfam" id="PF02110">
    <property type="entry name" value="HK"/>
    <property type="match status" value="1"/>
</dbReference>
<evidence type="ECO:0000313" key="12">
    <source>
        <dbReference type="EMBL" id="QGT98681.1"/>
    </source>
</evidence>
<evidence type="ECO:0000256" key="8">
    <source>
        <dbReference type="ARBA" id="ARBA00022840"/>
    </source>
</evidence>
<evidence type="ECO:0000256" key="7">
    <source>
        <dbReference type="ARBA" id="ARBA00022777"/>
    </source>
</evidence>
<evidence type="ECO:0000256" key="10">
    <source>
        <dbReference type="ARBA" id="ARBA00022977"/>
    </source>
</evidence>
<evidence type="ECO:0000256" key="3">
    <source>
        <dbReference type="ARBA" id="ARBA00004868"/>
    </source>
</evidence>